<sequence>MQTQESVQSSIYASVNPIPQGSLDILPSNLETYQNVHSISKSSTIDKGKSMADIPIFKMTDEESKDEYGCTDRIEGISKEYYNHVDQTKQCIKCGALLWLAESMVGSTNATNDGFSLCSGRRKIKLPVALKNAPIVANGTLKRRTSKRKSFMKDIVHG</sequence>
<keyword evidence="1" id="KW-0238">DNA-binding</keyword>
<evidence type="ECO:0000313" key="1">
    <source>
        <dbReference type="EMBL" id="GEZ80647.1"/>
    </source>
</evidence>
<dbReference type="EMBL" id="BKCJ010326145">
    <property type="protein sequence ID" value="GEZ80647.1"/>
    <property type="molecule type" value="Genomic_DNA"/>
</dbReference>
<protein>
    <submittedName>
        <fullName evidence="1">Replication protein A 70 kDa DNA-binding subunit B</fullName>
    </submittedName>
</protein>
<dbReference type="AlphaFoldDB" id="A0A699IPN6"/>
<gene>
    <name evidence="1" type="ORF">Tci_552620</name>
</gene>
<organism evidence="1">
    <name type="scientific">Tanacetum cinerariifolium</name>
    <name type="common">Dalmatian daisy</name>
    <name type="synonym">Chrysanthemum cinerariifolium</name>
    <dbReference type="NCBI Taxonomy" id="118510"/>
    <lineage>
        <taxon>Eukaryota</taxon>
        <taxon>Viridiplantae</taxon>
        <taxon>Streptophyta</taxon>
        <taxon>Embryophyta</taxon>
        <taxon>Tracheophyta</taxon>
        <taxon>Spermatophyta</taxon>
        <taxon>Magnoliopsida</taxon>
        <taxon>eudicotyledons</taxon>
        <taxon>Gunneridae</taxon>
        <taxon>Pentapetalae</taxon>
        <taxon>asterids</taxon>
        <taxon>campanulids</taxon>
        <taxon>Asterales</taxon>
        <taxon>Asteraceae</taxon>
        <taxon>Asteroideae</taxon>
        <taxon>Anthemideae</taxon>
        <taxon>Anthemidinae</taxon>
        <taxon>Tanacetum</taxon>
    </lineage>
</organism>
<reference evidence="1" key="1">
    <citation type="journal article" date="2019" name="Sci. Rep.">
        <title>Draft genome of Tanacetum cinerariifolium, the natural source of mosquito coil.</title>
        <authorList>
            <person name="Yamashiro T."/>
            <person name="Shiraishi A."/>
            <person name="Satake H."/>
            <person name="Nakayama K."/>
        </authorList>
    </citation>
    <scope>NUCLEOTIDE SEQUENCE</scope>
</reference>
<proteinExistence type="predicted"/>
<name>A0A699IPN6_TANCI</name>
<accession>A0A699IPN6</accession>
<dbReference type="GO" id="GO:0003677">
    <property type="term" value="F:DNA binding"/>
    <property type="evidence" value="ECO:0007669"/>
    <property type="project" value="UniProtKB-KW"/>
</dbReference>
<comment type="caution">
    <text evidence="1">The sequence shown here is derived from an EMBL/GenBank/DDBJ whole genome shotgun (WGS) entry which is preliminary data.</text>
</comment>